<evidence type="ECO:0000313" key="1">
    <source>
        <dbReference type="EMBL" id="DAF59633.1"/>
    </source>
</evidence>
<proteinExistence type="predicted"/>
<sequence length="29" mass="3475">MIPPPSFNPRKSVWHRTVDVYTYITRTIV</sequence>
<name>A0A8S5T8Q8_9VIRU</name>
<protein>
    <submittedName>
        <fullName evidence="1">Uncharacterized protein</fullName>
    </submittedName>
</protein>
<organism evidence="1">
    <name type="scientific">Microviridae sp. ctzsU3</name>
    <dbReference type="NCBI Taxonomy" id="2827651"/>
    <lineage>
        <taxon>Viruses</taxon>
        <taxon>Monodnaviria</taxon>
        <taxon>Sangervirae</taxon>
        <taxon>Phixviricota</taxon>
        <taxon>Malgrandaviricetes</taxon>
        <taxon>Petitvirales</taxon>
        <taxon>Microviridae</taxon>
    </lineage>
</organism>
<dbReference type="EMBL" id="BK032774">
    <property type="protein sequence ID" value="DAF59633.1"/>
    <property type="molecule type" value="Genomic_DNA"/>
</dbReference>
<reference evidence="1" key="1">
    <citation type="journal article" date="2021" name="Proc. Natl. Acad. Sci. U.S.A.">
        <title>A Catalog of Tens of Thousands of Viruses from Human Metagenomes Reveals Hidden Associations with Chronic Diseases.</title>
        <authorList>
            <person name="Tisza M.J."/>
            <person name="Buck C.B."/>
        </authorList>
    </citation>
    <scope>NUCLEOTIDE SEQUENCE</scope>
    <source>
        <strain evidence="1">CtzsU3</strain>
    </source>
</reference>
<accession>A0A8S5T8Q8</accession>